<gene>
    <name evidence="3" type="ORF">Cflav_PD5803</name>
</gene>
<comment type="caution">
    <text evidence="3">The sequence shown here is derived from an EMBL/GenBank/DDBJ whole genome shotgun (WGS) entry which is preliminary data.</text>
</comment>
<dbReference type="InterPro" id="IPR028098">
    <property type="entry name" value="Glyco_trans_4-like_N"/>
</dbReference>
<feature type="domain" description="Glycosyl transferase family 1" evidence="1">
    <location>
        <begin position="165"/>
        <end position="320"/>
    </location>
</feature>
<dbReference type="PANTHER" id="PTHR12526:SF637">
    <property type="entry name" value="GLYCOSYLTRANSFERASE EPSF-RELATED"/>
    <property type="match status" value="1"/>
</dbReference>
<evidence type="ECO:0000259" key="2">
    <source>
        <dbReference type="Pfam" id="PF13439"/>
    </source>
</evidence>
<feature type="domain" description="Glycosyltransferase subfamily 4-like N-terminal" evidence="2">
    <location>
        <begin position="47"/>
        <end position="152"/>
    </location>
</feature>
<evidence type="ECO:0000259" key="1">
    <source>
        <dbReference type="Pfam" id="PF00534"/>
    </source>
</evidence>
<dbReference type="Pfam" id="PF00534">
    <property type="entry name" value="Glycos_transf_1"/>
    <property type="match status" value="1"/>
</dbReference>
<dbReference type="Pfam" id="PF13439">
    <property type="entry name" value="Glyco_transf_4"/>
    <property type="match status" value="1"/>
</dbReference>
<dbReference type="PANTHER" id="PTHR12526">
    <property type="entry name" value="GLYCOSYLTRANSFERASE"/>
    <property type="match status" value="1"/>
</dbReference>
<reference evidence="3 4" key="1">
    <citation type="journal article" date="2011" name="J. Bacteriol.">
        <title>Genome sequence of 'Pedosphaera parvula' Ellin514, an aerobic Verrucomicrobial isolate from pasture soil.</title>
        <authorList>
            <person name="Kant R."/>
            <person name="van Passel M.W."/>
            <person name="Sangwan P."/>
            <person name="Palva A."/>
            <person name="Lucas S."/>
            <person name="Copeland A."/>
            <person name="Lapidus A."/>
            <person name="Glavina Del Rio T."/>
            <person name="Dalin E."/>
            <person name="Tice H."/>
            <person name="Bruce D."/>
            <person name="Goodwin L."/>
            <person name="Pitluck S."/>
            <person name="Chertkov O."/>
            <person name="Larimer F.W."/>
            <person name="Land M.L."/>
            <person name="Hauser L."/>
            <person name="Brettin T.S."/>
            <person name="Detter J.C."/>
            <person name="Han S."/>
            <person name="de Vos W.M."/>
            <person name="Janssen P.H."/>
            <person name="Smidt H."/>
        </authorList>
    </citation>
    <scope>NUCLEOTIDE SEQUENCE [LARGE SCALE GENOMIC DNA]</scope>
    <source>
        <strain evidence="3 4">Ellin514</strain>
    </source>
</reference>
<dbReference type="OrthoDB" id="178536at2"/>
<keyword evidence="3" id="KW-0808">Transferase</keyword>
<protein>
    <submittedName>
        <fullName evidence="3">Glycosyl transferase group 1</fullName>
    </submittedName>
</protein>
<dbReference type="AlphaFoldDB" id="B9XAY3"/>
<dbReference type="Gene3D" id="3.40.50.2000">
    <property type="entry name" value="Glycogen Phosphorylase B"/>
    <property type="match status" value="2"/>
</dbReference>
<accession>B9XAY3</accession>
<dbReference type="SUPFAM" id="SSF53756">
    <property type="entry name" value="UDP-Glycosyltransferase/glycogen phosphorylase"/>
    <property type="match status" value="1"/>
</dbReference>
<dbReference type="STRING" id="320771.Cflav_PD5803"/>
<dbReference type="Proteomes" id="UP000003688">
    <property type="component" value="Unassembled WGS sequence"/>
</dbReference>
<name>B9XAY3_PEDPL</name>
<evidence type="ECO:0000313" key="4">
    <source>
        <dbReference type="Proteomes" id="UP000003688"/>
    </source>
</evidence>
<proteinExistence type="predicted"/>
<keyword evidence="4" id="KW-1185">Reference proteome</keyword>
<dbReference type="RefSeq" id="WP_007412981.1">
    <property type="nucleotide sequence ID" value="NZ_ABOX02000002.1"/>
</dbReference>
<dbReference type="InterPro" id="IPR001296">
    <property type="entry name" value="Glyco_trans_1"/>
</dbReference>
<dbReference type="CDD" id="cd03801">
    <property type="entry name" value="GT4_PimA-like"/>
    <property type="match status" value="1"/>
</dbReference>
<sequence length="372" mass="41517">MNVPVLLVGNFLSASGGSRGVCEELALRLSASATKVLTTSNKPNKILRICDMLRTIFKVRHEYKVAQVDVYSGPAFIWAELTCALLRSLKKPYVLTLHGGNLPRFSKEWPKRVTKLLSFAEVVTTPSRYLLEQMIHYRGDLLLLPNALDLQRYECKIRDPAQPKLVWLRAFHEIYNPSLAVRVVRFLADKFPEVQLTMIGPDKGDGSLKQTQNQAYALGVADRITIAGGVPKEKVGEWLNRGDIFLNTTNVDNAPVSVIEAMACGLCVVSTNVGGLPYLLDDGYNSLLTPSNNAEAMALATRRILTNPALGRQLSKNGRTKAEQHDWSVVLPQWEALFQSIAKSRLSDHHHRDVFRSNENEALTPMTKRRSL</sequence>
<dbReference type="GO" id="GO:0016757">
    <property type="term" value="F:glycosyltransferase activity"/>
    <property type="evidence" value="ECO:0007669"/>
    <property type="project" value="InterPro"/>
</dbReference>
<dbReference type="EMBL" id="ABOX02000002">
    <property type="protein sequence ID" value="EEF63168.1"/>
    <property type="molecule type" value="Genomic_DNA"/>
</dbReference>
<evidence type="ECO:0000313" key="3">
    <source>
        <dbReference type="EMBL" id="EEF63168.1"/>
    </source>
</evidence>
<organism evidence="3 4">
    <name type="scientific">Pedosphaera parvula (strain Ellin514)</name>
    <dbReference type="NCBI Taxonomy" id="320771"/>
    <lineage>
        <taxon>Bacteria</taxon>
        <taxon>Pseudomonadati</taxon>
        <taxon>Verrucomicrobiota</taxon>
        <taxon>Pedosphaerae</taxon>
        <taxon>Pedosphaerales</taxon>
        <taxon>Pedosphaeraceae</taxon>
        <taxon>Pedosphaera</taxon>
    </lineage>
</organism>